<reference evidence="4" key="1">
    <citation type="submission" date="2020-07" db="EMBL/GenBank/DDBJ databases">
        <title>Clarias magur genome sequencing, assembly and annotation.</title>
        <authorList>
            <person name="Kushwaha B."/>
            <person name="Kumar R."/>
            <person name="Das P."/>
            <person name="Joshi C.G."/>
            <person name="Kumar D."/>
            <person name="Nagpure N.S."/>
            <person name="Pandey M."/>
            <person name="Agarwal S."/>
            <person name="Srivastava S."/>
            <person name="Singh M."/>
            <person name="Sahoo L."/>
            <person name="Jayasankar P."/>
            <person name="Meher P.K."/>
            <person name="Koringa P.G."/>
            <person name="Iquebal M.A."/>
            <person name="Das S.P."/>
            <person name="Bit A."/>
            <person name="Patnaik S."/>
            <person name="Patel N."/>
            <person name="Shah T.M."/>
            <person name="Hinsu A."/>
            <person name="Jena J.K."/>
        </authorList>
    </citation>
    <scope>NUCLEOTIDE SEQUENCE</scope>
    <source>
        <strain evidence="4">CIFAMagur01</strain>
        <tissue evidence="4">Testis</tissue>
    </source>
</reference>
<evidence type="ECO:0000256" key="2">
    <source>
        <dbReference type="SAM" id="SignalP"/>
    </source>
</evidence>
<dbReference type="Pfam" id="PF01108">
    <property type="entry name" value="Tissue_fac"/>
    <property type="match status" value="1"/>
</dbReference>
<keyword evidence="2" id="KW-0732">Signal</keyword>
<dbReference type="CDD" id="cd00063">
    <property type="entry name" value="FN3"/>
    <property type="match status" value="1"/>
</dbReference>
<dbReference type="InterPro" id="IPR013783">
    <property type="entry name" value="Ig-like_fold"/>
</dbReference>
<dbReference type="InterPro" id="IPR050650">
    <property type="entry name" value="Type-II_Cytokine-TF_Rcpt"/>
</dbReference>
<keyword evidence="1" id="KW-1133">Transmembrane helix</keyword>
<dbReference type="Pfam" id="PF09294">
    <property type="entry name" value="Interfer-bind"/>
    <property type="match status" value="1"/>
</dbReference>
<dbReference type="GO" id="GO:0004896">
    <property type="term" value="F:cytokine receptor activity"/>
    <property type="evidence" value="ECO:0007669"/>
    <property type="project" value="TreeGrafter"/>
</dbReference>
<dbReference type="Gene3D" id="2.60.40.10">
    <property type="entry name" value="Immunoglobulins"/>
    <property type="match status" value="1"/>
</dbReference>
<name>A0A8J4X3I2_CLAMG</name>
<keyword evidence="1" id="KW-0472">Membrane</keyword>
<dbReference type="PANTHER" id="PTHR20859">
    <property type="entry name" value="INTERFERON/INTERLEUKIN RECEPTOR"/>
    <property type="match status" value="1"/>
</dbReference>
<evidence type="ECO:0000259" key="3">
    <source>
        <dbReference type="PROSITE" id="PS50853"/>
    </source>
</evidence>
<evidence type="ECO:0000313" key="4">
    <source>
        <dbReference type="EMBL" id="KAF5903287.1"/>
    </source>
</evidence>
<keyword evidence="1" id="KW-0812">Transmembrane</keyword>
<dbReference type="InterPro" id="IPR015373">
    <property type="entry name" value="Interferon/interleukin_rcp_dom"/>
</dbReference>
<organism evidence="4 5">
    <name type="scientific">Clarias magur</name>
    <name type="common">Asian catfish</name>
    <name type="synonym">Macropteronotus magur</name>
    <dbReference type="NCBI Taxonomy" id="1594786"/>
    <lineage>
        <taxon>Eukaryota</taxon>
        <taxon>Metazoa</taxon>
        <taxon>Chordata</taxon>
        <taxon>Craniata</taxon>
        <taxon>Vertebrata</taxon>
        <taxon>Euteleostomi</taxon>
        <taxon>Actinopterygii</taxon>
        <taxon>Neopterygii</taxon>
        <taxon>Teleostei</taxon>
        <taxon>Ostariophysi</taxon>
        <taxon>Siluriformes</taxon>
        <taxon>Clariidae</taxon>
        <taxon>Clarias</taxon>
    </lineage>
</organism>
<comment type="caution">
    <text evidence="4">The sequence shown here is derived from an EMBL/GenBank/DDBJ whole genome shotgun (WGS) entry which is preliminary data.</text>
</comment>
<sequence>MIRSRQQGRLRVWMMVFCLIREVHSSLPAPQNVAIVSFNMEHKLTWRPGPGTAAATHFRVQSCDLKTKTWISVKNCSDLQIGESCDLTKYFKEIYGLYQARVQAFIQDQESDWTRSRLFTPLMDTTLGPPAVSLTGCGNCLLLKLSLPHRVEENLSPVKYFYQAYTVNVTRTRDKAQFTVKASNGENLINYLEPGVEYCITVTAVSFRKPMPPSDPQCAYTSPQKLNTVVVFLSALCSVFLLVLFLCAALIYTGQLHNRHTLVPRALLSFIWKCRVSGGLEPDPEKVGCE</sequence>
<dbReference type="InterPro" id="IPR003961">
    <property type="entry name" value="FN3_dom"/>
</dbReference>
<keyword evidence="4" id="KW-0675">Receptor</keyword>
<dbReference type="PANTHER" id="PTHR20859:SF53">
    <property type="entry name" value="INTERLEUKIN-22 RECEPTOR SUBUNIT ALPHA-1"/>
    <property type="match status" value="1"/>
</dbReference>
<accession>A0A8J4X3I2</accession>
<dbReference type="GO" id="GO:0005886">
    <property type="term" value="C:plasma membrane"/>
    <property type="evidence" value="ECO:0007669"/>
    <property type="project" value="TreeGrafter"/>
</dbReference>
<evidence type="ECO:0000313" key="5">
    <source>
        <dbReference type="Proteomes" id="UP000727407"/>
    </source>
</evidence>
<dbReference type="Proteomes" id="UP000727407">
    <property type="component" value="Unassembled WGS sequence"/>
</dbReference>
<keyword evidence="5" id="KW-1185">Reference proteome</keyword>
<feature type="chain" id="PRO_5035162550" evidence="2">
    <location>
        <begin position="26"/>
        <end position="290"/>
    </location>
</feature>
<dbReference type="EMBL" id="QNUK01000075">
    <property type="protein sequence ID" value="KAF5903287.1"/>
    <property type="molecule type" value="Genomic_DNA"/>
</dbReference>
<feature type="signal peptide" evidence="2">
    <location>
        <begin position="1"/>
        <end position="25"/>
    </location>
</feature>
<proteinExistence type="predicted"/>
<dbReference type="AlphaFoldDB" id="A0A8J4X3I2"/>
<dbReference type="OrthoDB" id="10031784at2759"/>
<gene>
    <name evidence="4" type="primary">ifnar2</name>
    <name evidence="4" type="ORF">DAT39_006936</name>
</gene>
<evidence type="ECO:0000256" key="1">
    <source>
        <dbReference type="SAM" id="Phobius"/>
    </source>
</evidence>
<feature type="domain" description="Fibronectin type-III" evidence="3">
    <location>
        <begin position="126"/>
        <end position="224"/>
    </location>
</feature>
<dbReference type="PROSITE" id="PS50853">
    <property type="entry name" value="FN3"/>
    <property type="match status" value="1"/>
</dbReference>
<dbReference type="InterPro" id="IPR036116">
    <property type="entry name" value="FN3_sf"/>
</dbReference>
<protein>
    <submittedName>
        <fullName evidence="4">Interferon alpha/beta receptor 2 isoform X1</fullName>
    </submittedName>
</protein>
<dbReference type="SUPFAM" id="SSF49265">
    <property type="entry name" value="Fibronectin type III"/>
    <property type="match status" value="2"/>
</dbReference>
<feature type="transmembrane region" description="Helical" evidence="1">
    <location>
        <begin position="229"/>
        <end position="252"/>
    </location>
</feature>